<gene>
    <name evidence="3" type="ORF">BD410DRAFT_846523</name>
</gene>
<dbReference type="AlphaFoldDB" id="A0A4Y7PEW9"/>
<keyword evidence="1" id="KW-0175">Coiled coil</keyword>
<sequence>MAHTTPQNVRAVFQTLLAEGKRVFQAFPRGSDEAQIAWGLMLTAVVEQINDMVLPALHDQAGLENDLAELVIWKDALAEIGLGDRIDDLLVDHQVGDAYSGQQMSGRRPSADMEVEEAELEGDPGAVPKTNLAAVPERMDGAGTPAENAGEVAIVTDEGKRVEGELFTLNVSFHDTSHFTADETESHAVGRDPSELVRKRRREVQSPITVESGDESDVVMIKPVEQPSGAPRPVELSATPSPSPSLRQSPDKVIGGGNWREMEDGTIIWTHLSKLTENKTPYTKHYTNARGVICSKCQTTKANCLTHRAMAACWRCYSQKVGCSLASKEMKASAQGAVAAGPPKKKTKCQEAPPAATVYELSDSGNEADNERAKRERIKEAERALDDAEDVVVRALQNLRSRKRNYVEAVDATWDASKD</sequence>
<evidence type="ECO:0000313" key="4">
    <source>
        <dbReference type="Proteomes" id="UP000294933"/>
    </source>
</evidence>
<feature type="coiled-coil region" evidence="1">
    <location>
        <begin position="371"/>
        <end position="398"/>
    </location>
</feature>
<feature type="region of interest" description="Disordered" evidence="2">
    <location>
        <begin position="181"/>
        <end position="251"/>
    </location>
</feature>
<evidence type="ECO:0000256" key="2">
    <source>
        <dbReference type="SAM" id="MobiDB-lite"/>
    </source>
</evidence>
<protein>
    <submittedName>
        <fullName evidence="3">Uncharacterized protein</fullName>
    </submittedName>
</protein>
<keyword evidence="4" id="KW-1185">Reference proteome</keyword>
<feature type="compositionally biased region" description="Polar residues" evidence="2">
    <location>
        <begin position="238"/>
        <end position="248"/>
    </location>
</feature>
<proteinExistence type="predicted"/>
<name>A0A4Y7PEW9_9AGAM</name>
<accession>A0A4Y7PEW9</accession>
<dbReference type="VEuPathDB" id="FungiDB:BD410DRAFT_846523"/>
<organism evidence="3 4">
    <name type="scientific">Rickenella mellea</name>
    <dbReference type="NCBI Taxonomy" id="50990"/>
    <lineage>
        <taxon>Eukaryota</taxon>
        <taxon>Fungi</taxon>
        <taxon>Dikarya</taxon>
        <taxon>Basidiomycota</taxon>
        <taxon>Agaricomycotina</taxon>
        <taxon>Agaricomycetes</taxon>
        <taxon>Hymenochaetales</taxon>
        <taxon>Rickenellaceae</taxon>
        <taxon>Rickenella</taxon>
    </lineage>
</organism>
<feature type="compositionally biased region" description="Basic and acidic residues" evidence="2">
    <location>
        <begin position="181"/>
        <end position="197"/>
    </location>
</feature>
<evidence type="ECO:0000256" key="1">
    <source>
        <dbReference type="SAM" id="Coils"/>
    </source>
</evidence>
<reference evidence="3 4" key="1">
    <citation type="submission" date="2018-06" db="EMBL/GenBank/DDBJ databases">
        <title>A transcriptomic atlas of mushroom development highlights an independent origin of complex multicellularity.</title>
        <authorList>
            <consortium name="DOE Joint Genome Institute"/>
            <person name="Krizsan K."/>
            <person name="Almasi E."/>
            <person name="Merenyi Z."/>
            <person name="Sahu N."/>
            <person name="Viragh M."/>
            <person name="Koszo T."/>
            <person name="Mondo S."/>
            <person name="Kiss B."/>
            <person name="Balint B."/>
            <person name="Kues U."/>
            <person name="Barry K."/>
            <person name="Hegedus J.C."/>
            <person name="Henrissat B."/>
            <person name="Johnson J."/>
            <person name="Lipzen A."/>
            <person name="Ohm R."/>
            <person name="Nagy I."/>
            <person name="Pangilinan J."/>
            <person name="Yan J."/>
            <person name="Xiong Y."/>
            <person name="Grigoriev I.V."/>
            <person name="Hibbett D.S."/>
            <person name="Nagy L.G."/>
        </authorList>
    </citation>
    <scope>NUCLEOTIDE SEQUENCE [LARGE SCALE GENOMIC DNA]</scope>
    <source>
        <strain evidence="3 4">SZMC22713</strain>
    </source>
</reference>
<evidence type="ECO:0000313" key="3">
    <source>
        <dbReference type="EMBL" id="TDL13913.1"/>
    </source>
</evidence>
<dbReference type="Proteomes" id="UP000294933">
    <property type="component" value="Unassembled WGS sequence"/>
</dbReference>
<dbReference type="EMBL" id="ML170433">
    <property type="protein sequence ID" value="TDL13913.1"/>
    <property type="molecule type" value="Genomic_DNA"/>
</dbReference>